<reference evidence="3 4" key="1">
    <citation type="submission" date="2023-05" db="EMBL/GenBank/DDBJ databases">
        <title>A 100% complete, gapless, phased diploid assembly of the Scenedesmus obliquus UTEX 3031 genome.</title>
        <authorList>
            <person name="Biondi T.C."/>
            <person name="Hanschen E.R."/>
            <person name="Kwon T."/>
            <person name="Eng W."/>
            <person name="Kruse C.P.S."/>
            <person name="Koehler S.I."/>
            <person name="Kunde Y."/>
            <person name="Gleasner C.D."/>
            <person name="You Mak K.T."/>
            <person name="Polle J."/>
            <person name="Hovde B.T."/>
            <person name="Starkenburg S.R."/>
        </authorList>
    </citation>
    <scope>NUCLEOTIDE SEQUENCE [LARGE SCALE GENOMIC DNA]</scope>
    <source>
        <strain evidence="3 4">DOE0152z</strain>
    </source>
</reference>
<dbReference type="Proteomes" id="UP001244341">
    <property type="component" value="Chromosome 13b"/>
</dbReference>
<name>A0ABY8UJH1_TETOB</name>
<organism evidence="3 4">
    <name type="scientific">Tetradesmus obliquus</name>
    <name type="common">Green alga</name>
    <name type="synonym">Acutodesmus obliquus</name>
    <dbReference type="NCBI Taxonomy" id="3088"/>
    <lineage>
        <taxon>Eukaryota</taxon>
        <taxon>Viridiplantae</taxon>
        <taxon>Chlorophyta</taxon>
        <taxon>core chlorophytes</taxon>
        <taxon>Chlorophyceae</taxon>
        <taxon>CS clade</taxon>
        <taxon>Sphaeropleales</taxon>
        <taxon>Scenedesmaceae</taxon>
        <taxon>Tetradesmus</taxon>
    </lineage>
</organism>
<dbReference type="Pfam" id="PF13251">
    <property type="entry name" value="DUF4042"/>
    <property type="match status" value="1"/>
</dbReference>
<dbReference type="PANTHER" id="PTHR13366">
    <property type="entry name" value="MALARIA ANTIGEN-RELATED"/>
    <property type="match status" value="1"/>
</dbReference>
<dbReference type="EMBL" id="CP126220">
    <property type="protein sequence ID" value="WIA21275.1"/>
    <property type="molecule type" value="Genomic_DNA"/>
</dbReference>
<feature type="chain" id="PRO_5046762627" description="DUF4042 domain-containing protein" evidence="1">
    <location>
        <begin position="28"/>
        <end position="256"/>
    </location>
</feature>
<evidence type="ECO:0000259" key="2">
    <source>
        <dbReference type="Pfam" id="PF13251"/>
    </source>
</evidence>
<dbReference type="SUPFAM" id="SSF48371">
    <property type="entry name" value="ARM repeat"/>
    <property type="match status" value="1"/>
</dbReference>
<feature type="signal peptide" evidence="1">
    <location>
        <begin position="1"/>
        <end position="27"/>
    </location>
</feature>
<protein>
    <recommendedName>
        <fullName evidence="2">DUF4042 domain-containing protein</fullName>
    </recommendedName>
</protein>
<dbReference type="InterPro" id="IPR025283">
    <property type="entry name" value="DUF4042"/>
</dbReference>
<dbReference type="InterPro" id="IPR052107">
    <property type="entry name" value="HEAT6"/>
</dbReference>
<dbReference type="PANTHER" id="PTHR13366:SF0">
    <property type="entry name" value="HEAT REPEAT-CONTAINING PROTEIN 6"/>
    <property type="match status" value="1"/>
</dbReference>
<evidence type="ECO:0000313" key="3">
    <source>
        <dbReference type="EMBL" id="WIA21275.1"/>
    </source>
</evidence>
<dbReference type="InterPro" id="IPR016024">
    <property type="entry name" value="ARM-type_fold"/>
</dbReference>
<gene>
    <name evidence="3" type="ORF">OEZ85_000508</name>
</gene>
<proteinExistence type="predicted"/>
<evidence type="ECO:0000313" key="4">
    <source>
        <dbReference type="Proteomes" id="UP001244341"/>
    </source>
</evidence>
<keyword evidence="1" id="KW-0732">Signal</keyword>
<accession>A0ABY8UJH1</accession>
<sequence length="256" mass="26055">MNDPCNKVRLLAAALLVALLEGPAARALLAVAEARSAPKAAVRGFTTVSTSLGHMLLALHAGLLAAVQGARPAQQQQQGQQQQQQEILVPSVGQLQSCLASRSPKVVWNAAYAAAGLLQNSCLHPRPEVTAAIPSLLLVLIVLVRDSSNLKIKTHAAAALAAVGSRQGYGECFADAVLVLLAALDALEGNSSSSSSSAEASSGGPAAAAAAAAAGADDDGSFPNFRYIPGLAAQLQTSLLHLLSLLQQSSSRACLQ</sequence>
<evidence type="ECO:0000256" key="1">
    <source>
        <dbReference type="SAM" id="SignalP"/>
    </source>
</evidence>
<feature type="domain" description="DUF4042" evidence="2">
    <location>
        <begin position="2"/>
        <end position="72"/>
    </location>
</feature>
<keyword evidence="4" id="KW-1185">Reference proteome</keyword>